<feature type="active site" description="Proton donor/acceptor" evidence="9">
    <location>
        <position position="173"/>
    </location>
</feature>
<keyword evidence="4 10" id="KW-0479">Metal-binding</keyword>
<evidence type="ECO:0000256" key="6">
    <source>
        <dbReference type="ARBA" id="ARBA00022801"/>
    </source>
</evidence>
<keyword evidence="7 10" id="KW-0460">Magnesium</keyword>
<dbReference type="AlphaFoldDB" id="A0AAD1QY94"/>
<gene>
    <name evidence="14" type="ORF">PECUL_23A030796</name>
</gene>
<evidence type="ECO:0000256" key="2">
    <source>
        <dbReference type="ARBA" id="ARBA00007092"/>
    </source>
</evidence>
<keyword evidence="10" id="KW-0464">Manganese</keyword>
<evidence type="ECO:0000256" key="3">
    <source>
        <dbReference type="ARBA" id="ARBA00012115"/>
    </source>
</evidence>
<dbReference type="GO" id="GO:0008311">
    <property type="term" value="F:double-stranded DNA 3'-5' DNA exonuclease activity"/>
    <property type="evidence" value="ECO:0007669"/>
    <property type="project" value="UniProtKB-EC"/>
</dbReference>
<name>A0AAD1QY94_PELCU</name>
<evidence type="ECO:0000256" key="7">
    <source>
        <dbReference type="ARBA" id="ARBA00022842"/>
    </source>
</evidence>
<evidence type="ECO:0000259" key="13">
    <source>
        <dbReference type="Pfam" id="PF03372"/>
    </source>
</evidence>
<feature type="domain" description="Endonuclease/exonuclease/phosphatase" evidence="13">
    <location>
        <begin position="39"/>
        <end position="261"/>
    </location>
</feature>
<feature type="active site" description="Proton acceptor" evidence="9">
    <location>
        <position position="261"/>
    </location>
</feature>
<dbReference type="PANTHER" id="PTHR22748:SF26">
    <property type="entry name" value="ENDONUCLEASE_EXONUCLEASE_PHOSPHATASE DOMAIN-CONTAINING PROTEIN"/>
    <property type="match status" value="1"/>
</dbReference>
<evidence type="ECO:0000256" key="8">
    <source>
        <dbReference type="ARBA" id="ARBA00023204"/>
    </source>
</evidence>
<sequence>DSGSAGETGSWTQDTIQHHPQRNLAHNMTYIPAPFRITTQNCRGLNTAERRSHLLRELAREQVSIAMLQETHFKSTDTHRLKSRHYPVNYHSTHPTTRKVGVAILLNANLQFKLTDQLSDPSGRFLFIKGTILQKTYTLASVYAPNAKQATFLRKTISQLATFTEGTLLIGGDFNAPLDPLSDSSTGHSSIPQTAIRTIRKSLRDLRLVDAWRALHPTDRDYTHYSSIHRRYSRIDYLLIQQEGLQRLQKAEIHTTTWSDHSAVTMLLDSPMFKPAQTAWRMNESLLSDLEVQTQLAEHLTNYFNENNTGDISQVTLWEAHKTVLRGHFIRIASRKKKEAQQRLNELTNRIAQLETLHKRTQLETQYRSLLEARNQLTELVARRHHRATQRNRAFYYIHANKSGRLLAHMIKNRQARAQVHELRTTKGTLTQFPEEIAEEFRKYYQTLYNIDPTTSGDRQDDRIVATTQYLQNFRPEALSLEE</sequence>
<reference evidence="14" key="1">
    <citation type="submission" date="2022-03" db="EMBL/GenBank/DDBJ databases">
        <authorList>
            <person name="Alioto T."/>
            <person name="Alioto T."/>
            <person name="Gomez Garrido J."/>
        </authorList>
    </citation>
    <scope>NUCLEOTIDE SEQUENCE</scope>
</reference>
<feature type="binding site" evidence="10">
    <location>
        <position position="41"/>
    </location>
    <ligand>
        <name>Mg(2+)</name>
        <dbReference type="ChEBI" id="CHEBI:18420"/>
        <label>1</label>
    </ligand>
</feature>
<dbReference type="InterPro" id="IPR004808">
    <property type="entry name" value="AP_endonuc_1"/>
</dbReference>
<dbReference type="GO" id="GO:0003906">
    <property type="term" value="F:DNA-(apurinic or apyrimidinic site) endonuclease activity"/>
    <property type="evidence" value="ECO:0007669"/>
    <property type="project" value="TreeGrafter"/>
</dbReference>
<dbReference type="EC" id="3.1.11.2" evidence="3"/>
<feature type="binding site" evidence="10">
    <location>
        <position position="260"/>
    </location>
    <ligand>
        <name>Mg(2+)</name>
        <dbReference type="ChEBI" id="CHEBI:18420"/>
        <label>1</label>
    </ligand>
</feature>
<dbReference type="EMBL" id="OW240912">
    <property type="protein sequence ID" value="CAH2219285.1"/>
    <property type="molecule type" value="Genomic_DNA"/>
</dbReference>
<protein>
    <recommendedName>
        <fullName evidence="3">exodeoxyribonuclease III</fullName>
        <ecNumber evidence="3">3.1.11.2</ecNumber>
    </recommendedName>
</protein>
<feature type="coiled-coil region" evidence="12">
    <location>
        <begin position="330"/>
        <end position="380"/>
    </location>
</feature>
<evidence type="ECO:0000256" key="12">
    <source>
        <dbReference type="SAM" id="Coils"/>
    </source>
</evidence>
<evidence type="ECO:0000256" key="10">
    <source>
        <dbReference type="PIRSR" id="PIRSR604808-2"/>
    </source>
</evidence>
<comment type="cofactor">
    <cofactor evidence="10">
        <name>Mg(2+)</name>
        <dbReference type="ChEBI" id="CHEBI:18420"/>
    </cofactor>
    <cofactor evidence="10">
        <name>Mn(2+)</name>
        <dbReference type="ChEBI" id="CHEBI:29035"/>
    </cofactor>
    <text evidence="10">Probably binds two magnesium or manganese ions per subunit.</text>
</comment>
<dbReference type="InterPro" id="IPR036691">
    <property type="entry name" value="Endo/exonu/phosph_ase_sf"/>
</dbReference>
<comment type="similarity">
    <text evidence="2">Belongs to the DNA repair enzymes AP/ExoA family.</text>
</comment>
<dbReference type="CDD" id="cd09076">
    <property type="entry name" value="L1-EN"/>
    <property type="match status" value="1"/>
</dbReference>
<evidence type="ECO:0000256" key="1">
    <source>
        <dbReference type="ARBA" id="ARBA00000493"/>
    </source>
</evidence>
<evidence type="ECO:0000256" key="11">
    <source>
        <dbReference type="PIRSR" id="PIRSR604808-3"/>
    </source>
</evidence>
<dbReference type="PANTHER" id="PTHR22748">
    <property type="entry name" value="AP ENDONUCLEASE"/>
    <property type="match status" value="1"/>
</dbReference>
<feature type="binding site" evidence="10">
    <location>
        <position position="70"/>
    </location>
    <ligand>
        <name>Mg(2+)</name>
        <dbReference type="ChEBI" id="CHEBI:18420"/>
        <label>1</label>
    </ligand>
</feature>
<accession>A0AAD1QY94</accession>
<dbReference type="Gene3D" id="3.60.10.10">
    <property type="entry name" value="Endonuclease/exonuclease/phosphatase"/>
    <property type="match status" value="1"/>
</dbReference>
<comment type="catalytic activity">
    <reaction evidence="1">
        <text>Exonucleolytic cleavage in the 3'- to 5'-direction to yield nucleoside 5'-phosphates.</text>
        <dbReference type="EC" id="3.1.11.2"/>
    </reaction>
</comment>
<dbReference type="SUPFAM" id="SSF56219">
    <property type="entry name" value="DNase I-like"/>
    <property type="match status" value="1"/>
</dbReference>
<dbReference type="Pfam" id="PF03372">
    <property type="entry name" value="Exo_endo_phos"/>
    <property type="match status" value="1"/>
</dbReference>
<evidence type="ECO:0000313" key="15">
    <source>
        <dbReference type="Proteomes" id="UP001295444"/>
    </source>
</evidence>
<proteinExistence type="inferred from homology"/>
<keyword evidence="8" id="KW-0234">DNA repair</keyword>
<dbReference type="GO" id="GO:0006284">
    <property type="term" value="P:base-excision repair"/>
    <property type="evidence" value="ECO:0007669"/>
    <property type="project" value="TreeGrafter"/>
</dbReference>
<keyword evidence="15" id="KW-1185">Reference proteome</keyword>
<feature type="non-terminal residue" evidence="14">
    <location>
        <position position="1"/>
    </location>
</feature>
<feature type="site" description="Important for catalytic activity" evidence="11">
    <location>
        <position position="236"/>
    </location>
</feature>
<evidence type="ECO:0000256" key="5">
    <source>
        <dbReference type="ARBA" id="ARBA00022763"/>
    </source>
</evidence>
<evidence type="ECO:0000256" key="4">
    <source>
        <dbReference type="ARBA" id="ARBA00022723"/>
    </source>
</evidence>
<dbReference type="GO" id="GO:0008081">
    <property type="term" value="F:phosphoric diester hydrolase activity"/>
    <property type="evidence" value="ECO:0007669"/>
    <property type="project" value="TreeGrafter"/>
</dbReference>
<keyword evidence="5" id="KW-0227">DNA damage</keyword>
<organism evidence="14 15">
    <name type="scientific">Pelobates cultripes</name>
    <name type="common">Western spadefoot toad</name>
    <dbReference type="NCBI Taxonomy" id="61616"/>
    <lineage>
        <taxon>Eukaryota</taxon>
        <taxon>Metazoa</taxon>
        <taxon>Chordata</taxon>
        <taxon>Craniata</taxon>
        <taxon>Vertebrata</taxon>
        <taxon>Euteleostomi</taxon>
        <taxon>Amphibia</taxon>
        <taxon>Batrachia</taxon>
        <taxon>Anura</taxon>
        <taxon>Pelobatoidea</taxon>
        <taxon>Pelobatidae</taxon>
        <taxon>Pelobates</taxon>
    </lineage>
</organism>
<dbReference type="GO" id="GO:0046872">
    <property type="term" value="F:metal ion binding"/>
    <property type="evidence" value="ECO:0007669"/>
    <property type="project" value="UniProtKB-KW"/>
</dbReference>
<dbReference type="InterPro" id="IPR005135">
    <property type="entry name" value="Endo/exonuclease/phosphatase"/>
</dbReference>
<feature type="binding site" evidence="10">
    <location>
        <position position="175"/>
    </location>
    <ligand>
        <name>Mg(2+)</name>
        <dbReference type="ChEBI" id="CHEBI:18420"/>
        <label>1</label>
    </ligand>
</feature>
<feature type="active site" evidence="9">
    <location>
        <position position="143"/>
    </location>
</feature>
<feature type="site" description="Interaction with DNA substrate" evidence="11">
    <location>
        <position position="261"/>
    </location>
</feature>
<dbReference type="GO" id="GO:0005634">
    <property type="term" value="C:nucleus"/>
    <property type="evidence" value="ECO:0007669"/>
    <property type="project" value="TreeGrafter"/>
</dbReference>
<feature type="non-terminal residue" evidence="14">
    <location>
        <position position="483"/>
    </location>
</feature>
<feature type="binding site" evidence="10">
    <location>
        <position position="261"/>
    </location>
    <ligand>
        <name>Mg(2+)</name>
        <dbReference type="ChEBI" id="CHEBI:18420"/>
        <label>1</label>
    </ligand>
</feature>
<dbReference type="Proteomes" id="UP001295444">
    <property type="component" value="Chromosome 01"/>
</dbReference>
<feature type="site" description="Transition state stabilizer" evidence="11">
    <location>
        <position position="175"/>
    </location>
</feature>
<feature type="binding site" evidence="10">
    <location>
        <position position="173"/>
    </location>
    <ligand>
        <name>Mg(2+)</name>
        <dbReference type="ChEBI" id="CHEBI:18420"/>
        <label>1</label>
    </ligand>
</feature>
<evidence type="ECO:0000256" key="9">
    <source>
        <dbReference type="PIRSR" id="PIRSR604808-1"/>
    </source>
</evidence>
<keyword evidence="12" id="KW-0175">Coiled coil</keyword>
<evidence type="ECO:0000313" key="14">
    <source>
        <dbReference type="EMBL" id="CAH2219285.1"/>
    </source>
</evidence>
<keyword evidence="6" id="KW-0378">Hydrolase</keyword>